<feature type="binding site" evidence="10">
    <location>
        <position position="446"/>
    </location>
    <ligand>
        <name>Zn(2+)</name>
        <dbReference type="ChEBI" id="CHEBI:29105"/>
    </ligand>
</feature>
<keyword evidence="7 10" id="KW-0520">NAD</keyword>
<evidence type="ECO:0000256" key="11">
    <source>
        <dbReference type="SAM" id="MobiDB-lite"/>
    </source>
</evidence>
<dbReference type="InterPro" id="IPR013839">
    <property type="entry name" value="DNAligase_adenylation"/>
</dbReference>
<keyword evidence="1 10" id="KW-0436">Ligase</keyword>
<evidence type="ECO:0000256" key="9">
    <source>
        <dbReference type="ARBA" id="ARBA00034005"/>
    </source>
</evidence>
<dbReference type="PROSITE" id="PS01055">
    <property type="entry name" value="DNA_LIGASE_N1"/>
    <property type="match status" value="1"/>
</dbReference>
<dbReference type="InterPro" id="IPR018239">
    <property type="entry name" value="DNA_ligase_AS"/>
</dbReference>
<dbReference type="PIRSF" id="PIRSF001604">
    <property type="entry name" value="LigA"/>
    <property type="match status" value="1"/>
</dbReference>
<protein>
    <recommendedName>
        <fullName evidence="10">DNA ligase</fullName>
        <ecNumber evidence="10">6.5.1.2</ecNumber>
    </recommendedName>
    <alternativeName>
        <fullName evidence="10">Polydeoxyribonucleotide synthase [NAD(+)]</fullName>
    </alternativeName>
</protein>
<evidence type="ECO:0000256" key="6">
    <source>
        <dbReference type="ARBA" id="ARBA00022842"/>
    </source>
</evidence>
<keyword evidence="10" id="KW-0464">Manganese</keyword>
<dbReference type="SMART" id="SM00532">
    <property type="entry name" value="LIGANc"/>
    <property type="match status" value="1"/>
</dbReference>
<dbReference type="InterPro" id="IPR036420">
    <property type="entry name" value="BRCT_dom_sf"/>
</dbReference>
<comment type="caution">
    <text evidence="10">Lacks conserved residue(s) required for the propagation of feature annotation.</text>
</comment>
<feature type="binding site" evidence="10">
    <location>
        <position position="427"/>
    </location>
    <ligand>
        <name>Zn(2+)</name>
        <dbReference type="ChEBI" id="CHEBI:29105"/>
    </ligand>
</feature>
<dbReference type="GO" id="GO:0003911">
    <property type="term" value="F:DNA ligase (NAD+) activity"/>
    <property type="evidence" value="ECO:0007669"/>
    <property type="project" value="UniProtKB-EC"/>
</dbReference>
<evidence type="ECO:0000256" key="8">
    <source>
        <dbReference type="ARBA" id="ARBA00023204"/>
    </source>
</evidence>
<dbReference type="Gene3D" id="3.30.470.30">
    <property type="entry name" value="DNA ligase/mRNA capping enzyme"/>
    <property type="match status" value="1"/>
</dbReference>
<feature type="binding site" evidence="10">
    <location>
        <begin position="92"/>
        <end position="93"/>
    </location>
    <ligand>
        <name>NAD(+)</name>
        <dbReference type="ChEBI" id="CHEBI:57540"/>
    </ligand>
</feature>
<organism evidence="13 14">
    <name type="scientific">Streptomyces xantholiticus</name>
    <dbReference type="NCBI Taxonomy" id="68285"/>
    <lineage>
        <taxon>Bacteria</taxon>
        <taxon>Bacillati</taxon>
        <taxon>Actinomycetota</taxon>
        <taxon>Actinomycetes</taxon>
        <taxon>Kitasatosporales</taxon>
        <taxon>Streptomycetaceae</taxon>
        <taxon>Streptomyces</taxon>
    </lineage>
</organism>
<keyword evidence="6 10" id="KW-0460">Magnesium</keyword>
<name>A0ABV1UP38_9ACTN</name>
<dbReference type="EC" id="6.5.1.2" evidence="10"/>
<dbReference type="Gene3D" id="6.20.10.30">
    <property type="match status" value="1"/>
</dbReference>
<comment type="similarity">
    <text evidence="10">Belongs to the NAD-dependent DNA ligase family. LigA subfamily.</text>
</comment>
<dbReference type="InterPro" id="IPR012340">
    <property type="entry name" value="NA-bd_OB-fold"/>
</dbReference>
<feature type="binding site" evidence="10">
    <location>
        <position position="306"/>
    </location>
    <ligand>
        <name>NAD(+)</name>
        <dbReference type="ChEBI" id="CHEBI:57540"/>
    </ligand>
</feature>
<evidence type="ECO:0000313" key="14">
    <source>
        <dbReference type="Proteomes" id="UP001445472"/>
    </source>
</evidence>
<feature type="region of interest" description="Disordered" evidence="11">
    <location>
        <begin position="721"/>
        <end position="746"/>
    </location>
</feature>
<keyword evidence="3 10" id="KW-0479">Metal-binding</keyword>
<feature type="binding site" evidence="10">
    <location>
        <position position="330"/>
    </location>
    <ligand>
        <name>NAD(+)</name>
        <dbReference type="ChEBI" id="CHEBI:57540"/>
    </ligand>
</feature>
<dbReference type="SUPFAM" id="SSF50249">
    <property type="entry name" value="Nucleic acid-binding proteins"/>
    <property type="match status" value="1"/>
</dbReference>
<dbReference type="InterPro" id="IPR013840">
    <property type="entry name" value="DNAligase_N"/>
</dbReference>
<evidence type="ECO:0000256" key="7">
    <source>
        <dbReference type="ARBA" id="ARBA00023027"/>
    </source>
</evidence>
<evidence type="ECO:0000256" key="4">
    <source>
        <dbReference type="ARBA" id="ARBA00022763"/>
    </source>
</evidence>
<feature type="domain" description="BRCT" evidence="12">
    <location>
        <begin position="626"/>
        <end position="710"/>
    </location>
</feature>
<dbReference type="InterPro" id="IPR004150">
    <property type="entry name" value="NAD_DNA_ligase_OB"/>
</dbReference>
<dbReference type="Proteomes" id="UP001445472">
    <property type="component" value="Unassembled WGS sequence"/>
</dbReference>
<keyword evidence="2 10" id="KW-0235">DNA replication</keyword>
<dbReference type="SMART" id="SM00292">
    <property type="entry name" value="BRCT"/>
    <property type="match status" value="1"/>
</dbReference>
<keyword evidence="8 10" id="KW-0234">DNA repair</keyword>
<feature type="binding site" evidence="10">
    <location>
        <position position="123"/>
    </location>
    <ligand>
        <name>NAD(+)</name>
        <dbReference type="ChEBI" id="CHEBI:57540"/>
    </ligand>
</feature>
<dbReference type="CDD" id="cd00114">
    <property type="entry name" value="LIGANc"/>
    <property type="match status" value="1"/>
</dbReference>
<keyword evidence="14" id="KW-1185">Reference proteome</keyword>
<dbReference type="Gene3D" id="3.40.50.10190">
    <property type="entry name" value="BRCT domain"/>
    <property type="match status" value="1"/>
</dbReference>
<feature type="active site" description="N6-AMP-lysine intermediate" evidence="10">
    <location>
        <position position="125"/>
    </location>
</feature>
<dbReference type="InterPro" id="IPR001357">
    <property type="entry name" value="BRCT_dom"/>
</dbReference>
<dbReference type="Pfam" id="PF03120">
    <property type="entry name" value="OB_DNA_ligase"/>
    <property type="match status" value="1"/>
</dbReference>
<evidence type="ECO:0000259" key="12">
    <source>
        <dbReference type="PROSITE" id="PS50172"/>
    </source>
</evidence>
<dbReference type="PROSITE" id="PS50172">
    <property type="entry name" value="BRCT"/>
    <property type="match status" value="1"/>
</dbReference>
<dbReference type="NCBIfam" id="TIGR00575">
    <property type="entry name" value="dnlj"/>
    <property type="match status" value="1"/>
</dbReference>
<dbReference type="InterPro" id="IPR010994">
    <property type="entry name" value="RuvA_2-like"/>
</dbReference>
<dbReference type="Pfam" id="PF12826">
    <property type="entry name" value="HHH_2"/>
    <property type="match status" value="1"/>
</dbReference>
<dbReference type="NCBIfam" id="NF005932">
    <property type="entry name" value="PRK07956.1"/>
    <property type="match status" value="1"/>
</dbReference>
<dbReference type="SUPFAM" id="SSF56091">
    <property type="entry name" value="DNA ligase/mRNA capping enzyme, catalytic domain"/>
    <property type="match status" value="1"/>
</dbReference>
<keyword evidence="4 10" id="KW-0227">DNA damage</keyword>
<dbReference type="Gene3D" id="1.10.150.20">
    <property type="entry name" value="5' to 3' exonuclease, C-terminal subdomain"/>
    <property type="match status" value="2"/>
</dbReference>
<dbReference type="Pfam" id="PF00533">
    <property type="entry name" value="BRCT"/>
    <property type="match status" value="1"/>
</dbReference>
<accession>A0ABV1UP38</accession>
<proteinExistence type="inferred from homology"/>
<comment type="function">
    <text evidence="10">DNA ligase that catalyzes the formation of phosphodiester linkages between 5'-phosphoryl and 3'-hydroxyl groups in double-stranded DNA using NAD as a coenzyme and as the energy source for the reaction. It is essential for DNA replication and repair of damaged DNA.</text>
</comment>
<evidence type="ECO:0000313" key="13">
    <source>
        <dbReference type="EMBL" id="MER6612026.1"/>
    </source>
</evidence>
<dbReference type="EMBL" id="JBEPBX010000001">
    <property type="protein sequence ID" value="MER6612026.1"/>
    <property type="molecule type" value="Genomic_DNA"/>
</dbReference>
<comment type="caution">
    <text evidence="13">The sequence shown here is derived from an EMBL/GenBank/DDBJ whole genome shotgun (WGS) entry which is preliminary data.</text>
</comment>
<reference evidence="13 14" key="1">
    <citation type="submission" date="2024-06" db="EMBL/GenBank/DDBJ databases">
        <title>The Natural Products Discovery Center: Release of the First 8490 Sequenced Strains for Exploring Actinobacteria Biosynthetic Diversity.</title>
        <authorList>
            <person name="Kalkreuter E."/>
            <person name="Kautsar S.A."/>
            <person name="Yang D."/>
            <person name="Bader C.D."/>
            <person name="Teijaro C.N."/>
            <person name="Fluegel L."/>
            <person name="Davis C.M."/>
            <person name="Simpson J.R."/>
            <person name="Lauterbach L."/>
            <person name="Steele A.D."/>
            <person name="Gui C."/>
            <person name="Meng S."/>
            <person name="Li G."/>
            <person name="Viehrig K."/>
            <person name="Ye F."/>
            <person name="Su P."/>
            <person name="Kiefer A.F."/>
            <person name="Nichols A."/>
            <person name="Cepeda A.J."/>
            <person name="Yan W."/>
            <person name="Fan B."/>
            <person name="Jiang Y."/>
            <person name="Adhikari A."/>
            <person name="Zheng C.-J."/>
            <person name="Schuster L."/>
            <person name="Cowan T.M."/>
            <person name="Smanski M.J."/>
            <person name="Chevrette M.G."/>
            <person name="De Carvalho L.P.S."/>
            <person name="Shen B."/>
        </authorList>
    </citation>
    <scope>NUCLEOTIDE SEQUENCE [LARGE SCALE GENOMIC DNA]</scope>
    <source>
        <strain evidence="13 14">NPDC000837</strain>
    </source>
</reference>
<dbReference type="CDD" id="cd17748">
    <property type="entry name" value="BRCT_DNA_ligase_like"/>
    <property type="match status" value="1"/>
</dbReference>
<feature type="binding site" evidence="10">
    <location>
        <position position="424"/>
    </location>
    <ligand>
        <name>Zn(2+)</name>
        <dbReference type="ChEBI" id="CHEBI:29105"/>
    </ligand>
</feature>
<dbReference type="SUPFAM" id="SSF52113">
    <property type="entry name" value="BRCT domain"/>
    <property type="match status" value="1"/>
</dbReference>
<sequence>MTTSPAVAAAPAAVVTDATAYAEAVETATRAAAAYYATGESPLDDDAYDRLVRGIAAYEQEHPDETSPDSPTGKVAGGAVSGDVAHTVPMLSLDNVFSAEQLVAWMASVERRTGRPVEEWSVEPKLDGLAIAARYEQGRLTRLVTRGDGTAGEDVSHAIGTIVGLPRQLTEPDTLEIRGEVLMTDEQFEQANAARTGHGGAPFANPRNGAAGSLRAKDREYRVEMTFFGYGALALPGSGAELAAGLGEWAHSQVMRRVAGLGVHTADSTPVSPRTLTTAAAIQDRIDEIAAARPELPFGIDGIVIKADRAEDQAAAGSGSRAPRWAIAYKLPAVEKVTTLLGVEWNVGRTGIIAPRAVLEPVEIDGSTVTYATLHNPADITRRDLRTGDRVMVYKAGDIIPRIEAPVAHLRTGAEQPVVFPEVCPQCGSAIDTSEQRWRCVRGRECHAVASVSYAAGRDQLDIEGLGTTRVVQLVDAGLVRDFADLFGLTREQLLGLDRMGGTSTDNLLAAIAAARTRPLSRVFCALGVRGTGRSMSRRIARHFATMEHIRAADAEALQQVEGIGVEKARTVVAELAELAPLIDRLTAAGVNMSEPGATYQGAGTVLGTGPEEDQDSGACPAQTAPGAGPLHGMTVVVTGAMTGALEKLSRNQMNELIERAGGKSSSSVSKRTSLLVAGDNAGSKRDKAEQLGTRIAAPDEFAAMVADFLDTACEADGVGGTAVPAHPRSAEAPWTGRSKAARSGR</sequence>
<gene>
    <name evidence="10 13" type="primary">ligA</name>
    <name evidence="13" type="ORF">ABT276_01120</name>
</gene>
<feature type="binding site" evidence="10">
    <location>
        <position position="180"/>
    </location>
    <ligand>
        <name>NAD(+)</name>
        <dbReference type="ChEBI" id="CHEBI:57540"/>
    </ligand>
</feature>
<feature type="region of interest" description="Disordered" evidence="11">
    <location>
        <begin position="59"/>
        <end position="78"/>
    </location>
</feature>
<evidence type="ECO:0000256" key="2">
    <source>
        <dbReference type="ARBA" id="ARBA00022705"/>
    </source>
</evidence>
<evidence type="ECO:0000256" key="5">
    <source>
        <dbReference type="ARBA" id="ARBA00022833"/>
    </source>
</evidence>
<evidence type="ECO:0000256" key="1">
    <source>
        <dbReference type="ARBA" id="ARBA00022598"/>
    </source>
</evidence>
<evidence type="ECO:0000256" key="10">
    <source>
        <dbReference type="HAMAP-Rule" id="MF_01588"/>
    </source>
</evidence>
<feature type="binding site" evidence="10">
    <location>
        <begin position="45"/>
        <end position="49"/>
    </location>
    <ligand>
        <name>NAD(+)</name>
        <dbReference type="ChEBI" id="CHEBI:57540"/>
    </ligand>
</feature>
<evidence type="ECO:0000256" key="3">
    <source>
        <dbReference type="ARBA" id="ARBA00022723"/>
    </source>
</evidence>
<dbReference type="InterPro" id="IPR001679">
    <property type="entry name" value="DNA_ligase"/>
</dbReference>
<dbReference type="InterPro" id="IPR041663">
    <property type="entry name" value="DisA/LigA_HHH"/>
</dbReference>
<comment type="catalytic activity">
    <reaction evidence="9 10">
        <text>NAD(+) + (deoxyribonucleotide)n-3'-hydroxyl + 5'-phospho-(deoxyribonucleotide)m = (deoxyribonucleotide)n+m + AMP + beta-nicotinamide D-nucleotide.</text>
        <dbReference type="EC" id="6.5.1.2"/>
    </reaction>
</comment>
<comment type="cofactor">
    <cofactor evidence="10">
        <name>Mg(2+)</name>
        <dbReference type="ChEBI" id="CHEBI:18420"/>
    </cofactor>
    <cofactor evidence="10">
        <name>Mn(2+)</name>
        <dbReference type="ChEBI" id="CHEBI:29035"/>
    </cofactor>
</comment>
<feature type="binding site" evidence="10">
    <location>
        <position position="146"/>
    </location>
    <ligand>
        <name>NAD(+)</name>
        <dbReference type="ChEBI" id="CHEBI:57540"/>
    </ligand>
</feature>
<dbReference type="Gene3D" id="2.40.50.140">
    <property type="entry name" value="Nucleic acid-binding proteins"/>
    <property type="match status" value="1"/>
</dbReference>
<dbReference type="HAMAP" id="MF_01588">
    <property type="entry name" value="DNA_ligase_A"/>
    <property type="match status" value="1"/>
</dbReference>
<dbReference type="Gene3D" id="1.10.287.610">
    <property type="entry name" value="Helix hairpin bin"/>
    <property type="match status" value="1"/>
</dbReference>
<dbReference type="SUPFAM" id="SSF47781">
    <property type="entry name" value="RuvA domain 2-like"/>
    <property type="match status" value="1"/>
</dbReference>
<keyword evidence="5 10" id="KW-0862">Zinc</keyword>
<dbReference type="Pfam" id="PF01653">
    <property type="entry name" value="DNA_ligase_aden"/>
    <property type="match status" value="1"/>
</dbReference>